<dbReference type="GO" id="GO:0071254">
    <property type="term" value="C:cytoplasmic U snRNP body"/>
    <property type="evidence" value="ECO:0007669"/>
    <property type="project" value="TreeGrafter"/>
</dbReference>
<dbReference type="PANTHER" id="PTHR21196:SF1">
    <property type="entry name" value="U7 SNRNA-ASSOCIATED SM-LIKE PROTEIN LSM10"/>
    <property type="match status" value="1"/>
</dbReference>
<dbReference type="Pfam" id="PF01423">
    <property type="entry name" value="LSM"/>
    <property type="match status" value="1"/>
</dbReference>
<dbReference type="Gene3D" id="2.30.30.100">
    <property type="match status" value="1"/>
</dbReference>
<evidence type="ECO:0000313" key="5">
    <source>
        <dbReference type="WBParaSite" id="DME_0000620301-mRNA-1"/>
    </source>
</evidence>
<dbReference type="AlphaFoldDB" id="A0A0N4UFI7"/>
<dbReference type="EMBL" id="UYYG01000013">
    <property type="protein sequence ID" value="VDN51127.1"/>
    <property type="molecule type" value="Genomic_DNA"/>
</dbReference>
<dbReference type="PANTHER" id="PTHR21196">
    <property type="entry name" value="U7 SNRNA-ASSOCIATED SM-LIKE PROTEIN LSM10"/>
    <property type="match status" value="1"/>
</dbReference>
<evidence type="ECO:0000259" key="1">
    <source>
        <dbReference type="PROSITE" id="PS52002"/>
    </source>
</evidence>
<dbReference type="GO" id="GO:0071209">
    <property type="term" value="F:U7 snRNA binding"/>
    <property type="evidence" value="ECO:0007669"/>
    <property type="project" value="TreeGrafter"/>
</dbReference>
<dbReference type="STRING" id="318479.A0A0N4UFI7"/>
<dbReference type="SUPFAM" id="SSF50182">
    <property type="entry name" value="Sm-like ribonucleoproteins"/>
    <property type="match status" value="1"/>
</dbReference>
<name>A0A0N4UFI7_DRAME</name>
<reference evidence="5" key="1">
    <citation type="submission" date="2017-02" db="UniProtKB">
        <authorList>
            <consortium name="WormBaseParasite"/>
        </authorList>
    </citation>
    <scope>IDENTIFICATION</scope>
</reference>
<dbReference type="WBParaSite" id="DME_0000620301-mRNA-1">
    <property type="protein sequence ID" value="DME_0000620301-mRNA-1"/>
    <property type="gene ID" value="DME_0000620301"/>
</dbReference>
<dbReference type="InterPro" id="IPR047575">
    <property type="entry name" value="Sm"/>
</dbReference>
<sequence length="126" mass="14717">MDLTRWEQKDCMNTLVCFLIGMKGKAVIVELKNESFIQGKLIDSDLQMNLYLSNVTISRNRNKFEITKCDEFFISGSNIRMVHFNNNIDEIYAINRSFKLMGKGKGKRFETQSLAYQNSAFRRQPM</sequence>
<dbReference type="SMART" id="SM00651">
    <property type="entry name" value="Sm"/>
    <property type="match status" value="1"/>
</dbReference>
<dbReference type="InterPro" id="IPR001163">
    <property type="entry name" value="Sm_dom_euk/arc"/>
</dbReference>
<dbReference type="Proteomes" id="UP000038040">
    <property type="component" value="Unplaced"/>
</dbReference>
<reference evidence="2 4" key="2">
    <citation type="submission" date="2018-11" db="EMBL/GenBank/DDBJ databases">
        <authorList>
            <consortium name="Pathogen Informatics"/>
        </authorList>
    </citation>
    <scope>NUCLEOTIDE SEQUENCE [LARGE SCALE GENOMIC DNA]</scope>
</reference>
<evidence type="ECO:0000313" key="3">
    <source>
        <dbReference type="Proteomes" id="UP000038040"/>
    </source>
</evidence>
<dbReference type="Proteomes" id="UP000274756">
    <property type="component" value="Unassembled WGS sequence"/>
</dbReference>
<protein>
    <submittedName>
        <fullName evidence="5">Sm domain-containing protein</fullName>
    </submittedName>
</protein>
<dbReference type="InterPro" id="IPR010920">
    <property type="entry name" value="LSM_dom_sf"/>
</dbReference>
<dbReference type="GO" id="GO:0016604">
    <property type="term" value="C:nuclear body"/>
    <property type="evidence" value="ECO:0007669"/>
    <property type="project" value="TreeGrafter"/>
</dbReference>
<dbReference type="PROSITE" id="PS52002">
    <property type="entry name" value="SM"/>
    <property type="match status" value="1"/>
</dbReference>
<evidence type="ECO:0000313" key="4">
    <source>
        <dbReference type="Proteomes" id="UP000274756"/>
    </source>
</evidence>
<dbReference type="GO" id="GO:0071208">
    <property type="term" value="F:histone pre-mRNA DCP binding"/>
    <property type="evidence" value="ECO:0007669"/>
    <property type="project" value="TreeGrafter"/>
</dbReference>
<organism evidence="3 5">
    <name type="scientific">Dracunculus medinensis</name>
    <name type="common">Guinea worm</name>
    <dbReference type="NCBI Taxonomy" id="318479"/>
    <lineage>
        <taxon>Eukaryota</taxon>
        <taxon>Metazoa</taxon>
        <taxon>Ecdysozoa</taxon>
        <taxon>Nematoda</taxon>
        <taxon>Chromadorea</taxon>
        <taxon>Rhabditida</taxon>
        <taxon>Spirurina</taxon>
        <taxon>Dracunculoidea</taxon>
        <taxon>Dracunculidae</taxon>
        <taxon>Dracunculus</taxon>
    </lineage>
</organism>
<gene>
    <name evidence="2" type="ORF">DME_LOCUS1100</name>
</gene>
<dbReference type="InterPro" id="IPR052840">
    <property type="entry name" value="U7_snRNA_Sm-like"/>
</dbReference>
<keyword evidence="4" id="KW-1185">Reference proteome</keyword>
<evidence type="ECO:0000313" key="2">
    <source>
        <dbReference type="EMBL" id="VDN51127.1"/>
    </source>
</evidence>
<dbReference type="GO" id="GO:0006398">
    <property type="term" value="P:mRNA 3'-end processing by stem-loop binding and cleavage"/>
    <property type="evidence" value="ECO:0007669"/>
    <property type="project" value="TreeGrafter"/>
</dbReference>
<proteinExistence type="predicted"/>
<accession>A0A0N4UFI7</accession>
<dbReference type="OrthoDB" id="10256176at2759"/>
<feature type="domain" description="Sm" evidence="1">
    <location>
        <begin position="14"/>
        <end position="88"/>
    </location>
</feature>